<evidence type="ECO:0000313" key="4">
    <source>
        <dbReference type="EMBL" id="KAJ8953202.1"/>
    </source>
</evidence>
<dbReference type="AlphaFoldDB" id="A0AAV8YPE3"/>
<dbReference type="Gene3D" id="3.90.226.10">
    <property type="entry name" value="2-enoyl-CoA Hydratase, Chain A, domain 1"/>
    <property type="match status" value="1"/>
</dbReference>
<dbReference type="Pfam" id="PF00378">
    <property type="entry name" value="ECH_1"/>
    <property type="match status" value="1"/>
</dbReference>
<comment type="caution">
    <text evidence="4">The sequence shown here is derived from an EMBL/GenBank/DDBJ whole genome shotgun (WGS) entry which is preliminary data.</text>
</comment>
<evidence type="ECO:0008006" key="6">
    <source>
        <dbReference type="Google" id="ProtNLM"/>
    </source>
</evidence>
<dbReference type="InterPro" id="IPR001753">
    <property type="entry name" value="Enoyl-CoA_hydra/iso"/>
</dbReference>
<dbReference type="GO" id="GO:0004165">
    <property type="term" value="F:delta(3)-delta(2)-enoyl-CoA isomerase activity"/>
    <property type="evidence" value="ECO:0007669"/>
    <property type="project" value="UniProtKB-ARBA"/>
</dbReference>
<keyword evidence="2" id="KW-0576">Peroxisome</keyword>
<dbReference type="Proteomes" id="UP001162162">
    <property type="component" value="Unassembled WGS sequence"/>
</dbReference>
<dbReference type="PANTHER" id="PTHR43684:SF1">
    <property type="entry name" value="ENOYL-COA DELTA ISOMERASE 2"/>
    <property type="match status" value="1"/>
</dbReference>
<evidence type="ECO:0000256" key="2">
    <source>
        <dbReference type="ARBA" id="ARBA00023140"/>
    </source>
</evidence>
<dbReference type="InterPro" id="IPR051053">
    <property type="entry name" value="ECH/Chromodomain_protein"/>
</dbReference>
<gene>
    <name evidence="4" type="ORF">NQ318_003241</name>
</gene>
<reference evidence="4" key="1">
    <citation type="journal article" date="2023" name="Insect Mol. Biol.">
        <title>Genome sequencing provides insights into the evolution of gene families encoding plant cell wall-degrading enzymes in longhorned beetles.</title>
        <authorList>
            <person name="Shin N.R."/>
            <person name="Okamura Y."/>
            <person name="Kirsch R."/>
            <person name="Pauchet Y."/>
        </authorList>
    </citation>
    <scope>NUCLEOTIDE SEQUENCE</scope>
    <source>
        <strain evidence="4">AMC_N1</strain>
    </source>
</reference>
<dbReference type="EMBL" id="JAPWTK010000059">
    <property type="protein sequence ID" value="KAJ8953202.1"/>
    <property type="molecule type" value="Genomic_DNA"/>
</dbReference>
<dbReference type="PANTHER" id="PTHR43684">
    <property type="match status" value="1"/>
</dbReference>
<dbReference type="InterPro" id="IPR014748">
    <property type="entry name" value="Enoyl-CoA_hydra_C"/>
</dbReference>
<evidence type="ECO:0000256" key="3">
    <source>
        <dbReference type="ARBA" id="ARBA00023235"/>
    </source>
</evidence>
<keyword evidence="5" id="KW-1185">Reference proteome</keyword>
<dbReference type="CDD" id="cd06558">
    <property type="entry name" value="crotonase-like"/>
    <property type="match status" value="1"/>
</dbReference>
<keyword evidence="3" id="KW-0413">Isomerase</keyword>
<comment type="subcellular location">
    <subcellularLocation>
        <location evidence="1">Peroxisome</location>
    </subcellularLocation>
</comment>
<sequence>MDNNFILIDHKDGVRTIRLNRPDKKNAMCTSMYRTLTSVLNDDAKDDKVVVTILTGCGGYFTSGNDIKTGLSEDISTETRLKIVQDMVTAFIDYPKLLIAIVNGPAIGIGATMAVLCDIIYVTDKALFDLPFVKLGLCAEAASSFTFPYILGRSKASEMLYLNHQLDAREAYHFGLVSKVIPHDQLDNFINELRRYGRLPVNSVKLNKKLVMASLKAILSECNQREMEQLSELFKD</sequence>
<name>A0AAV8YPE3_9CUCU</name>
<dbReference type="GO" id="GO:0005777">
    <property type="term" value="C:peroxisome"/>
    <property type="evidence" value="ECO:0007669"/>
    <property type="project" value="UniProtKB-SubCell"/>
</dbReference>
<accession>A0AAV8YPE3</accession>
<protein>
    <recommendedName>
        <fullName evidence="6">Enoyl-CoA delta isomerase 2, mitochondrial</fullName>
    </recommendedName>
</protein>
<organism evidence="4 5">
    <name type="scientific">Aromia moschata</name>
    <dbReference type="NCBI Taxonomy" id="1265417"/>
    <lineage>
        <taxon>Eukaryota</taxon>
        <taxon>Metazoa</taxon>
        <taxon>Ecdysozoa</taxon>
        <taxon>Arthropoda</taxon>
        <taxon>Hexapoda</taxon>
        <taxon>Insecta</taxon>
        <taxon>Pterygota</taxon>
        <taxon>Neoptera</taxon>
        <taxon>Endopterygota</taxon>
        <taxon>Coleoptera</taxon>
        <taxon>Polyphaga</taxon>
        <taxon>Cucujiformia</taxon>
        <taxon>Chrysomeloidea</taxon>
        <taxon>Cerambycidae</taxon>
        <taxon>Cerambycinae</taxon>
        <taxon>Callichromatini</taxon>
        <taxon>Aromia</taxon>
    </lineage>
</organism>
<evidence type="ECO:0000256" key="1">
    <source>
        <dbReference type="ARBA" id="ARBA00004275"/>
    </source>
</evidence>
<dbReference type="InterPro" id="IPR029045">
    <property type="entry name" value="ClpP/crotonase-like_dom_sf"/>
</dbReference>
<proteinExistence type="predicted"/>
<evidence type="ECO:0000313" key="5">
    <source>
        <dbReference type="Proteomes" id="UP001162162"/>
    </source>
</evidence>
<dbReference type="Gene3D" id="1.10.12.10">
    <property type="entry name" value="Lyase 2-enoyl-coa Hydratase, Chain A, domain 2"/>
    <property type="match status" value="1"/>
</dbReference>
<dbReference type="SUPFAM" id="SSF52096">
    <property type="entry name" value="ClpP/crotonase"/>
    <property type="match status" value="1"/>
</dbReference>